<organism evidence="1 2">
    <name type="scientific">Puccinia coronata f. sp. avenae</name>
    <dbReference type="NCBI Taxonomy" id="200324"/>
    <lineage>
        <taxon>Eukaryota</taxon>
        <taxon>Fungi</taxon>
        <taxon>Dikarya</taxon>
        <taxon>Basidiomycota</taxon>
        <taxon>Pucciniomycotina</taxon>
        <taxon>Pucciniomycetes</taxon>
        <taxon>Pucciniales</taxon>
        <taxon>Pucciniaceae</taxon>
        <taxon>Puccinia</taxon>
    </lineage>
</organism>
<name>A0A2N5V4J4_9BASI</name>
<dbReference type="AlphaFoldDB" id="A0A2N5V4J4"/>
<gene>
    <name evidence="1" type="ORF">PCASD_09143</name>
</gene>
<evidence type="ECO:0000313" key="2">
    <source>
        <dbReference type="Proteomes" id="UP000235392"/>
    </source>
</evidence>
<comment type="caution">
    <text evidence="1">The sequence shown here is derived from an EMBL/GenBank/DDBJ whole genome shotgun (WGS) entry which is preliminary data.</text>
</comment>
<sequence length="91" mass="9947">MDSAGTGHHMISLPFAKQSNLNSVRSHLSAPKDRRAFTHPRYCCPSPPLPMPQLRILLCAEPRCQPLLSPCCHRCGARVPTTAEPAAADRC</sequence>
<evidence type="ECO:0000313" key="1">
    <source>
        <dbReference type="EMBL" id="PLW44918.1"/>
    </source>
</evidence>
<reference evidence="1 2" key="1">
    <citation type="submission" date="2017-11" db="EMBL/GenBank/DDBJ databases">
        <title>De novo assembly and phasing of dikaryotic genomes from two isolates of Puccinia coronata f. sp. avenae, the causal agent of oat crown rust.</title>
        <authorList>
            <person name="Miller M.E."/>
            <person name="Zhang Y."/>
            <person name="Omidvar V."/>
            <person name="Sperschneider J."/>
            <person name="Schwessinger B."/>
            <person name="Raley C."/>
            <person name="Palmer J.M."/>
            <person name="Garnica D."/>
            <person name="Upadhyaya N."/>
            <person name="Rathjen J."/>
            <person name="Taylor J.M."/>
            <person name="Park R.F."/>
            <person name="Dodds P.N."/>
            <person name="Hirsch C.D."/>
            <person name="Kianian S.F."/>
            <person name="Figueroa M."/>
        </authorList>
    </citation>
    <scope>NUCLEOTIDE SEQUENCE [LARGE SCALE GENOMIC DNA]</scope>
    <source>
        <strain evidence="1">12SD80</strain>
    </source>
</reference>
<accession>A0A2N5V4J4</accession>
<dbReference type="Proteomes" id="UP000235392">
    <property type="component" value="Unassembled WGS sequence"/>
</dbReference>
<proteinExistence type="predicted"/>
<protein>
    <submittedName>
        <fullName evidence="1">Uncharacterized protein</fullName>
    </submittedName>
</protein>
<dbReference type="EMBL" id="PGCI01000053">
    <property type="protein sequence ID" value="PLW44918.1"/>
    <property type="molecule type" value="Genomic_DNA"/>
</dbReference>